<accession>A0AA90TXE6</accession>
<reference evidence="2 3" key="1">
    <citation type="submission" date="2023-07" db="EMBL/GenBank/DDBJ databases">
        <title>Genomic Encyclopedia of Type Strains, Phase IV (KMG-IV): sequencing the most valuable type-strain genomes for metagenomic binning, comparative biology and taxonomic classification.</title>
        <authorList>
            <person name="Goeker M."/>
        </authorList>
    </citation>
    <scope>NUCLEOTIDE SEQUENCE [LARGE SCALE GENOMIC DNA]</scope>
    <source>
        <strain evidence="2 3">DSM 17273</strain>
    </source>
</reference>
<dbReference type="AlphaFoldDB" id="A0AA90TXE6"/>
<feature type="transmembrane region" description="Helical" evidence="1">
    <location>
        <begin position="48"/>
        <end position="66"/>
    </location>
</feature>
<comment type="caution">
    <text evidence="2">The sequence shown here is derived from an EMBL/GenBank/DDBJ whole genome shotgun (WGS) entry which is preliminary data.</text>
</comment>
<dbReference type="Proteomes" id="UP001185015">
    <property type="component" value="Unassembled WGS sequence"/>
</dbReference>
<keyword evidence="3" id="KW-1185">Reference proteome</keyword>
<keyword evidence="1" id="KW-1133">Transmembrane helix</keyword>
<protein>
    <submittedName>
        <fullName evidence="2">Ni/Fe-hydrogenase subunit HybB-like protein</fullName>
    </submittedName>
</protein>
<keyword evidence="1" id="KW-0472">Membrane</keyword>
<gene>
    <name evidence="2" type="ORF">J2750_000267</name>
</gene>
<evidence type="ECO:0000313" key="3">
    <source>
        <dbReference type="Proteomes" id="UP001185015"/>
    </source>
</evidence>
<feature type="transmembrane region" description="Helical" evidence="1">
    <location>
        <begin position="22"/>
        <end position="42"/>
    </location>
</feature>
<evidence type="ECO:0000256" key="1">
    <source>
        <dbReference type="SAM" id="Phobius"/>
    </source>
</evidence>
<keyword evidence="1" id="KW-0812">Transmembrane</keyword>
<proteinExistence type="predicted"/>
<evidence type="ECO:0000313" key="2">
    <source>
        <dbReference type="EMBL" id="MDR6221835.1"/>
    </source>
</evidence>
<organism evidence="2 3">
    <name type="scientific">Methanococcoides alaskense</name>
    <dbReference type="NCBI Taxonomy" id="325778"/>
    <lineage>
        <taxon>Archaea</taxon>
        <taxon>Methanobacteriati</taxon>
        <taxon>Methanobacteriota</taxon>
        <taxon>Stenosarchaea group</taxon>
        <taxon>Methanomicrobia</taxon>
        <taxon>Methanosarcinales</taxon>
        <taxon>Methanosarcinaceae</taxon>
        <taxon>Methanococcoides</taxon>
    </lineage>
</organism>
<dbReference type="EMBL" id="JAVDQI010000001">
    <property type="protein sequence ID" value="MDR6221835.1"/>
    <property type="molecule type" value="Genomic_DNA"/>
</dbReference>
<name>A0AA90TXE6_9EURY</name>
<sequence>MGSCKINLSGVKIPKGYSNRTISLYFWVGLVSAIALRVIIIADYYNDNVARMLFYLGVMGYMAFFAHRYRIAKRRTNVLN</sequence>
<dbReference type="RefSeq" id="WP_270096350.1">
    <property type="nucleotide sequence ID" value="NZ_JAQFFK010000003.1"/>
</dbReference>